<evidence type="ECO:0000313" key="2">
    <source>
        <dbReference type="Proteomes" id="UP000185766"/>
    </source>
</evidence>
<dbReference type="AlphaFoldDB" id="A0A1H7MJT2"/>
<proteinExistence type="predicted"/>
<organism evidence="1 2">
    <name type="scientific">Atopomonas hussainii</name>
    <dbReference type="NCBI Taxonomy" id="1429083"/>
    <lineage>
        <taxon>Bacteria</taxon>
        <taxon>Pseudomonadati</taxon>
        <taxon>Pseudomonadota</taxon>
        <taxon>Gammaproteobacteria</taxon>
        <taxon>Pseudomonadales</taxon>
        <taxon>Pseudomonadaceae</taxon>
        <taxon>Atopomonas</taxon>
    </lineage>
</organism>
<gene>
    <name evidence="1" type="ORF">SAMN05216214_10899</name>
</gene>
<dbReference type="RefSeq" id="WP_074867510.1">
    <property type="nucleotide sequence ID" value="NZ_FOAS01000008.1"/>
</dbReference>
<name>A0A1H7MJT2_9GAMM</name>
<accession>A0A1H7MJT2</accession>
<keyword evidence="2" id="KW-1185">Reference proteome</keyword>
<sequence>MSYANFRASMHSLDYVDDIYVEIRNLGSGDVVVGFFDINDSAKTSAQIPQSRATAWPNTALRLGVMSQLASVHPAFLVFCDAGMKEFHLHPHPFSATNYQCLNELAYINFLQGLNGAAMSNRQAQGPKYPASLPPYSVWHYKLDWACKCRDIDYFEIRNGEIRAILEITGKLQDESHLKNSLTQIFQRWSLHQSMFRSLTKAVGAPAFFVVHTTRLDVFYVFDINFSKVFSGDQASYKAWLNQL</sequence>
<evidence type="ECO:0000313" key="1">
    <source>
        <dbReference type="EMBL" id="SEL11513.1"/>
    </source>
</evidence>
<dbReference type="EMBL" id="FOAS01000008">
    <property type="protein sequence ID" value="SEL11513.1"/>
    <property type="molecule type" value="Genomic_DNA"/>
</dbReference>
<dbReference type="Proteomes" id="UP000185766">
    <property type="component" value="Unassembled WGS sequence"/>
</dbReference>
<reference evidence="1 2" key="1">
    <citation type="submission" date="2016-10" db="EMBL/GenBank/DDBJ databases">
        <authorList>
            <person name="de Groot N.N."/>
        </authorList>
    </citation>
    <scope>NUCLEOTIDE SEQUENCE [LARGE SCALE GENOMIC DNA]</scope>
    <source>
        <strain evidence="1 2">JCM 19513</strain>
    </source>
</reference>
<protein>
    <submittedName>
        <fullName evidence="1">Uncharacterized protein</fullName>
    </submittedName>
</protein>